<feature type="domain" description="Plasmid pRiA4b Orf3-like" evidence="1">
    <location>
        <begin position="7"/>
        <end position="111"/>
    </location>
</feature>
<keyword evidence="3" id="KW-1185">Reference proteome</keyword>
<dbReference type="SUPFAM" id="SSF159941">
    <property type="entry name" value="MM3350-like"/>
    <property type="match status" value="1"/>
</dbReference>
<evidence type="ECO:0000313" key="2">
    <source>
        <dbReference type="EMBL" id="GCD77140.1"/>
    </source>
</evidence>
<proteinExistence type="predicted"/>
<organism evidence="2 3">
    <name type="scientific">Thermaurantimonas aggregans</name>
    <dbReference type="NCBI Taxonomy" id="2173829"/>
    <lineage>
        <taxon>Bacteria</taxon>
        <taxon>Pseudomonadati</taxon>
        <taxon>Bacteroidota</taxon>
        <taxon>Flavobacteriia</taxon>
        <taxon>Flavobacteriales</taxon>
        <taxon>Schleiferiaceae</taxon>
        <taxon>Thermaurantimonas</taxon>
    </lineage>
</organism>
<comment type="caution">
    <text evidence="2">The sequence shown here is derived from an EMBL/GenBank/DDBJ whole genome shotgun (WGS) entry which is preliminary data.</text>
</comment>
<sequence>MASMENFTFLVTLDDDKSNVIREIGIESNKTLEDLHHLIVQSFGLTPGELASFYRTNEKWEQLDEIPLVPLGEGENAPLPMSEISVGAYFTNNQRLLYVYDFLNLWTFYVEKKSQGPALPVGLIHSIGVLPAEAPARFFESETDPHRKNSFDDDYLFSDADDEFFDEEDFGEGFHEIDPDEY</sequence>
<dbReference type="Proteomes" id="UP000286715">
    <property type="component" value="Unassembled WGS sequence"/>
</dbReference>
<accession>A0A401XJG6</accession>
<name>A0A401XJG6_9FLAO</name>
<dbReference type="EMBL" id="BHZE01000004">
    <property type="protein sequence ID" value="GCD77140.1"/>
    <property type="molecule type" value="Genomic_DNA"/>
</dbReference>
<protein>
    <recommendedName>
        <fullName evidence="1">Plasmid pRiA4b Orf3-like domain-containing protein</fullName>
    </recommendedName>
</protein>
<dbReference type="AlphaFoldDB" id="A0A401XJG6"/>
<gene>
    <name evidence="2" type="ORF">JCM31826_06220</name>
</gene>
<dbReference type="Gene3D" id="3.10.290.30">
    <property type="entry name" value="MM3350-like"/>
    <property type="match status" value="1"/>
</dbReference>
<evidence type="ECO:0000259" key="1">
    <source>
        <dbReference type="Pfam" id="PF07929"/>
    </source>
</evidence>
<dbReference type="RefSeq" id="WP_124397199.1">
    <property type="nucleotide sequence ID" value="NZ_BHZE01000004.1"/>
</dbReference>
<dbReference type="Pfam" id="PF07929">
    <property type="entry name" value="PRiA4_ORF3"/>
    <property type="match status" value="1"/>
</dbReference>
<dbReference type="InterPro" id="IPR024047">
    <property type="entry name" value="MM3350-like_sf"/>
</dbReference>
<evidence type="ECO:0000313" key="3">
    <source>
        <dbReference type="Proteomes" id="UP000286715"/>
    </source>
</evidence>
<dbReference type="InterPro" id="IPR012912">
    <property type="entry name" value="Plasmid_pRiA4b_Orf3-like"/>
</dbReference>
<reference evidence="2 3" key="1">
    <citation type="submission" date="2018-11" db="EMBL/GenBank/DDBJ databases">
        <title>Schleiferia aggregans sp. nov., a moderately thermophilic heterotrophic bacterium isolated from microbial mats at a terrestrial hot spring.</title>
        <authorList>
            <person name="Iino T."/>
            <person name="Ohkuma M."/>
            <person name="Haruta S."/>
        </authorList>
    </citation>
    <scope>NUCLEOTIDE SEQUENCE [LARGE SCALE GENOMIC DNA]</scope>
    <source>
        <strain evidence="2 3">LA</strain>
    </source>
</reference>